<organism evidence="1 2">
    <name type="scientific">Mucilaginibacter oryzae</name>
    <dbReference type="NCBI Taxonomy" id="468058"/>
    <lineage>
        <taxon>Bacteria</taxon>
        <taxon>Pseudomonadati</taxon>
        <taxon>Bacteroidota</taxon>
        <taxon>Sphingobacteriia</taxon>
        <taxon>Sphingobacteriales</taxon>
        <taxon>Sphingobacteriaceae</taxon>
        <taxon>Mucilaginibacter</taxon>
    </lineage>
</organism>
<evidence type="ECO:0000313" key="2">
    <source>
        <dbReference type="Proteomes" id="UP000245678"/>
    </source>
</evidence>
<name>A0A316HPM2_9SPHI</name>
<comment type="caution">
    <text evidence="1">The sequence shown here is derived from an EMBL/GenBank/DDBJ whole genome shotgun (WGS) entry which is preliminary data.</text>
</comment>
<dbReference type="Pfam" id="PF03415">
    <property type="entry name" value="Peptidase_C11"/>
    <property type="match status" value="1"/>
</dbReference>
<reference evidence="1 2" key="1">
    <citation type="submission" date="2018-05" db="EMBL/GenBank/DDBJ databases">
        <title>Genomic Encyclopedia of Archaeal and Bacterial Type Strains, Phase II (KMG-II): from individual species to whole genera.</title>
        <authorList>
            <person name="Goeker M."/>
        </authorList>
    </citation>
    <scope>NUCLEOTIDE SEQUENCE [LARGE SCALE GENOMIC DNA]</scope>
    <source>
        <strain evidence="1 2">DSM 19975</strain>
    </source>
</reference>
<dbReference type="EMBL" id="QGHA01000001">
    <property type="protein sequence ID" value="PWK80175.1"/>
    <property type="molecule type" value="Genomic_DNA"/>
</dbReference>
<gene>
    <name evidence="1" type="ORF">LX99_00639</name>
</gene>
<dbReference type="RefSeq" id="WP_109606303.1">
    <property type="nucleotide sequence ID" value="NZ_QGHA01000001.1"/>
</dbReference>
<evidence type="ECO:0000313" key="1">
    <source>
        <dbReference type="EMBL" id="PWK80175.1"/>
    </source>
</evidence>
<protein>
    <submittedName>
        <fullName evidence="1">Cysteine peptidase C11 family protein</fullName>
    </submittedName>
</protein>
<accession>A0A316HPM2</accession>
<dbReference type="AlphaFoldDB" id="A0A316HPM2"/>
<dbReference type="InterPro" id="IPR005077">
    <property type="entry name" value="Peptidase_C11"/>
</dbReference>
<sequence length="496" mass="57415">MNNLSPKKWNIIFLVYAKLELDTGDLDETITKNNSNFLPPQGIPPSLPIEQEVTFLFNDIIDAGEPQDAHVFVIYNRVDIEHRSDRTALYQLQTQNETGLVLQRIYQTANSNITKPEIIISLFRDTDKINPAKHRVLFTWDHGSIFGIAQGDNLPADFTAVKEQYQVRTKEINGKEWVVTLKGNQAYNRYWDKTNQKRNPFIADACKSMQRLPSTSLIHEILTNEELAQAIAEGFDNHQVDVLVMMNCCMMNVNTIYALYNKSAARYMIAPQSEINFPSYNYLQILKEIYNHPEIDPFLLSKYVIKTLSQKRSFPRDYNFIYNTKFWAILCIDIQQFTKVIYLIKEVIKELTIQIQTSDISGIVNKLNACYRFDSYRVGLSDYMIDLNTFLFLCRDLSTEIYRIHSELEHHLNQLIVDSFIGPSLFPIDNPTNDFRENLKPSGICIFFPRSKEYLEADIFQSFIAENSLSRSAFFSDIPWLNLVCKFISLVNGAVT</sequence>
<keyword evidence="2" id="KW-1185">Reference proteome</keyword>
<proteinExistence type="predicted"/>
<dbReference type="Proteomes" id="UP000245678">
    <property type="component" value="Unassembled WGS sequence"/>
</dbReference>